<evidence type="ECO:0000256" key="2">
    <source>
        <dbReference type="ARBA" id="ARBA00023125"/>
    </source>
</evidence>
<dbReference type="InterPro" id="IPR018060">
    <property type="entry name" value="HTH_AraC"/>
</dbReference>
<dbReference type="Pfam" id="PF02311">
    <property type="entry name" value="AraC_binding"/>
    <property type="match status" value="1"/>
</dbReference>
<keyword evidence="4" id="KW-0804">Transcription</keyword>
<dbReference type="Gene3D" id="1.10.10.60">
    <property type="entry name" value="Homeodomain-like"/>
    <property type="match status" value="1"/>
</dbReference>
<dbReference type="GO" id="GO:0043565">
    <property type="term" value="F:sequence-specific DNA binding"/>
    <property type="evidence" value="ECO:0007669"/>
    <property type="project" value="InterPro"/>
</dbReference>
<dbReference type="SUPFAM" id="SSF46689">
    <property type="entry name" value="Homeodomain-like"/>
    <property type="match status" value="1"/>
</dbReference>
<dbReference type="PRINTS" id="PR00032">
    <property type="entry name" value="HTHARAC"/>
</dbReference>
<dbReference type="AlphaFoldDB" id="A0A1I6ZMM7"/>
<evidence type="ECO:0000256" key="3">
    <source>
        <dbReference type="ARBA" id="ARBA00023159"/>
    </source>
</evidence>
<feature type="domain" description="HTH araC/xylS-type" evidence="6">
    <location>
        <begin position="166"/>
        <end position="264"/>
    </location>
</feature>
<gene>
    <name evidence="7" type="ORF">SAMN05192562_1011258</name>
</gene>
<accession>A0A1I6ZMM7</accession>
<evidence type="ECO:0000256" key="1">
    <source>
        <dbReference type="ARBA" id="ARBA00023015"/>
    </source>
</evidence>
<evidence type="ECO:0000313" key="7">
    <source>
        <dbReference type="EMBL" id="SFT63956.1"/>
    </source>
</evidence>
<evidence type="ECO:0000256" key="4">
    <source>
        <dbReference type="ARBA" id="ARBA00023163"/>
    </source>
</evidence>
<dbReference type="SMART" id="SM00342">
    <property type="entry name" value="HTH_ARAC"/>
    <property type="match status" value="1"/>
</dbReference>
<evidence type="ECO:0000259" key="6">
    <source>
        <dbReference type="PROSITE" id="PS01124"/>
    </source>
</evidence>
<dbReference type="OrthoDB" id="9803764at2"/>
<dbReference type="Proteomes" id="UP000199187">
    <property type="component" value="Unassembled WGS sequence"/>
</dbReference>
<dbReference type="SUPFAM" id="SSF51215">
    <property type="entry name" value="Regulatory protein AraC"/>
    <property type="match status" value="1"/>
</dbReference>
<dbReference type="PROSITE" id="PS00041">
    <property type="entry name" value="HTH_ARAC_FAMILY_1"/>
    <property type="match status" value="1"/>
</dbReference>
<keyword evidence="8" id="KW-1185">Reference proteome</keyword>
<name>A0A1I6ZMM7_9ENTR</name>
<dbReference type="InterPro" id="IPR020449">
    <property type="entry name" value="Tscrpt_reg_AraC-type_HTH"/>
</dbReference>
<dbReference type="InterPro" id="IPR037923">
    <property type="entry name" value="HTH-like"/>
</dbReference>
<dbReference type="PANTHER" id="PTHR43280">
    <property type="entry name" value="ARAC-FAMILY TRANSCRIPTIONAL REGULATOR"/>
    <property type="match status" value="1"/>
</dbReference>
<dbReference type="InterPro" id="IPR018062">
    <property type="entry name" value="HTH_AraC-typ_CS"/>
</dbReference>
<organism evidence="7 8">
    <name type="scientific">Kosakonia arachidis</name>
    <dbReference type="NCBI Taxonomy" id="551989"/>
    <lineage>
        <taxon>Bacteria</taxon>
        <taxon>Pseudomonadati</taxon>
        <taxon>Pseudomonadota</taxon>
        <taxon>Gammaproteobacteria</taxon>
        <taxon>Enterobacterales</taxon>
        <taxon>Enterobacteriaceae</taxon>
        <taxon>Kosakonia</taxon>
    </lineage>
</organism>
<dbReference type="Pfam" id="PF12833">
    <property type="entry name" value="HTH_18"/>
    <property type="match status" value="1"/>
</dbReference>
<keyword evidence="2" id="KW-0238">DNA-binding</keyword>
<proteinExistence type="predicted"/>
<keyword evidence="3" id="KW-0010">Activator</keyword>
<dbReference type="EMBL" id="FPAU01000001">
    <property type="protein sequence ID" value="SFT63956.1"/>
    <property type="molecule type" value="Genomic_DNA"/>
</dbReference>
<dbReference type="InterPro" id="IPR009057">
    <property type="entry name" value="Homeodomain-like_sf"/>
</dbReference>
<dbReference type="InterPro" id="IPR003313">
    <property type="entry name" value="AraC-bd"/>
</dbReference>
<dbReference type="PANTHER" id="PTHR43280:SF10">
    <property type="entry name" value="REGULATORY PROTEIN POCR"/>
    <property type="match status" value="1"/>
</dbReference>
<evidence type="ECO:0000256" key="5">
    <source>
        <dbReference type="ARBA" id="ARBA00044978"/>
    </source>
</evidence>
<dbReference type="GO" id="GO:0003700">
    <property type="term" value="F:DNA-binding transcription factor activity"/>
    <property type="evidence" value="ECO:0007669"/>
    <property type="project" value="InterPro"/>
</dbReference>
<protein>
    <recommendedName>
        <fullName evidence="5">Arabinose operon regulatory protein</fullName>
    </recommendedName>
</protein>
<evidence type="ECO:0000313" key="8">
    <source>
        <dbReference type="Proteomes" id="UP000199187"/>
    </source>
</evidence>
<keyword evidence="1" id="KW-0805">Transcription regulation</keyword>
<dbReference type="RefSeq" id="WP_090120143.1">
    <property type="nucleotide sequence ID" value="NZ_CP045300.1"/>
</dbReference>
<reference evidence="8" key="1">
    <citation type="submission" date="2016-10" db="EMBL/GenBank/DDBJ databases">
        <authorList>
            <person name="Varghese N."/>
            <person name="Submissions S."/>
        </authorList>
    </citation>
    <scope>NUCLEOTIDE SEQUENCE [LARGE SCALE GENOMIC DNA]</scope>
    <source>
        <strain evidence="8">Ah-143</strain>
    </source>
</reference>
<dbReference type="PROSITE" id="PS01124">
    <property type="entry name" value="HTH_ARAC_FAMILY_2"/>
    <property type="match status" value="1"/>
</dbReference>
<sequence length="272" mass="31123">MLELSIAFPVRVQNGGLFISRGIGSHPARTLTSWEVIFVERGELQIREDDHLFIVQAGESLLLRPGHRHVGEGAFPADLKFYWLHFDWLQSVAEEGGHAALLSVPQYTRVSDPQYVISLFRQFLSEQENIRRNVALECILLLILQQIAAPGPQENDNDSPGMALAWKANQIIRTQFHLPITTSSLAKELHCNADYLGRVYRRVFRLTLTEAIHRQRVLMAEKLLINNSLSLTEVARQCGFNDTSYFRQIFRKLTGLTPTGWKRLYCREHVNS</sequence>